<name>A0A841DNZ3_9ACTN</name>
<evidence type="ECO:0000313" key="8">
    <source>
        <dbReference type="EMBL" id="MBB5978400.1"/>
    </source>
</evidence>
<dbReference type="GO" id="GO:0022857">
    <property type="term" value="F:transmembrane transporter activity"/>
    <property type="evidence" value="ECO:0007669"/>
    <property type="project" value="InterPro"/>
</dbReference>
<evidence type="ECO:0000256" key="3">
    <source>
        <dbReference type="ARBA" id="ARBA00022692"/>
    </source>
</evidence>
<evidence type="ECO:0000256" key="4">
    <source>
        <dbReference type="ARBA" id="ARBA00022989"/>
    </source>
</evidence>
<feature type="transmembrane region" description="Helical" evidence="6">
    <location>
        <begin position="115"/>
        <end position="135"/>
    </location>
</feature>
<evidence type="ECO:0000313" key="9">
    <source>
        <dbReference type="Proteomes" id="UP000558997"/>
    </source>
</evidence>
<dbReference type="PANTHER" id="PTHR23501">
    <property type="entry name" value="MAJOR FACILITATOR SUPERFAMILY"/>
    <property type="match status" value="1"/>
</dbReference>
<feature type="transmembrane region" description="Helical" evidence="6">
    <location>
        <begin position="273"/>
        <end position="300"/>
    </location>
</feature>
<gene>
    <name evidence="8" type="ORF">HDA44_001741</name>
</gene>
<keyword evidence="5 6" id="KW-0472">Membrane</keyword>
<dbReference type="SUPFAM" id="SSF103473">
    <property type="entry name" value="MFS general substrate transporter"/>
    <property type="match status" value="1"/>
</dbReference>
<feature type="transmembrane region" description="Helical" evidence="6">
    <location>
        <begin position="368"/>
        <end position="394"/>
    </location>
</feature>
<comment type="caution">
    <text evidence="8">The sequence shown here is derived from an EMBL/GenBank/DDBJ whole genome shotgun (WGS) entry which is preliminary data.</text>
</comment>
<dbReference type="InterPro" id="IPR011701">
    <property type="entry name" value="MFS"/>
</dbReference>
<evidence type="ECO:0000256" key="6">
    <source>
        <dbReference type="SAM" id="Phobius"/>
    </source>
</evidence>
<feature type="transmembrane region" description="Helical" evidence="6">
    <location>
        <begin position="437"/>
        <end position="458"/>
    </location>
</feature>
<feature type="transmembrane region" description="Helical" evidence="6">
    <location>
        <begin position="343"/>
        <end position="362"/>
    </location>
</feature>
<dbReference type="PANTHER" id="PTHR23501:SF191">
    <property type="entry name" value="VACUOLAR BASIC AMINO ACID TRANSPORTER 4"/>
    <property type="match status" value="1"/>
</dbReference>
<dbReference type="Pfam" id="PF07690">
    <property type="entry name" value="MFS_1"/>
    <property type="match status" value="1"/>
</dbReference>
<keyword evidence="9" id="KW-1185">Reference proteome</keyword>
<evidence type="ECO:0000256" key="1">
    <source>
        <dbReference type="ARBA" id="ARBA00004429"/>
    </source>
</evidence>
<dbReference type="InterPro" id="IPR036259">
    <property type="entry name" value="MFS_trans_sf"/>
</dbReference>
<dbReference type="PROSITE" id="PS50850">
    <property type="entry name" value="MFS"/>
    <property type="match status" value="1"/>
</dbReference>
<feature type="transmembrane region" description="Helical" evidence="6">
    <location>
        <begin position="86"/>
        <end position="109"/>
    </location>
</feature>
<feature type="transmembrane region" description="Helical" evidence="6">
    <location>
        <begin position="312"/>
        <end position="331"/>
    </location>
</feature>
<dbReference type="Gene3D" id="1.20.1720.10">
    <property type="entry name" value="Multidrug resistance protein D"/>
    <property type="match status" value="1"/>
</dbReference>
<comment type="subcellular location">
    <subcellularLocation>
        <location evidence="1">Cell inner membrane</location>
        <topology evidence="1">Multi-pass membrane protein</topology>
    </subcellularLocation>
</comment>
<feature type="transmembrane region" description="Helical" evidence="6">
    <location>
        <begin position="147"/>
        <end position="166"/>
    </location>
</feature>
<reference evidence="8 9" key="1">
    <citation type="submission" date="2020-08" db="EMBL/GenBank/DDBJ databases">
        <title>Sequencing the genomes of 1000 actinobacteria strains.</title>
        <authorList>
            <person name="Klenk H.-P."/>
        </authorList>
    </citation>
    <scope>NUCLEOTIDE SEQUENCE [LARGE SCALE GENOMIC DNA]</scope>
    <source>
        <strain evidence="8 9">DSM 17294</strain>
    </source>
</reference>
<protein>
    <submittedName>
        <fullName evidence="8">MFS family permease</fullName>
    </submittedName>
</protein>
<dbReference type="Gene3D" id="1.20.1250.20">
    <property type="entry name" value="MFS general substrate transporter like domains"/>
    <property type="match status" value="1"/>
</dbReference>
<keyword evidence="3 6" id="KW-0812">Transmembrane</keyword>
<accession>A0A841DNZ3</accession>
<feature type="transmembrane region" description="Helical" evidence="6">
    <location>
        <begin position="172"/>
        <end position="194"/>
    </location>
</feature>
<organism evidence="8 9">
    <name type="scientific">Kribbella solani</name>
    <dbReference type="NCBI Taxonomy" id="236067"/>
    <lineage>
        <taxon>Bacteria</taxon>
        <taxon>Bacillati</taxon>
        <taxon>Actinomycetota</taxon>
        <taxon>Actinomycetes</taxon>
        <taxon>Propionibacteriales</taxon>
        <taxon>Kribbellaceae</taxon>
        <taxon>Kribbella</taxon>
    </lineage>
</organism>
<feature type="transmembrane region" description="Helical" evidence="6">
    <location>
        <begin position="206"/>
        <end position="227"/>
    </location>
</feature>
<feature type="transmembrane region" description="Helical" evidence="6">
    <location>
        <begin position="55"/>
        <end position="74"/>
    </location>
</feature>
<feature type="domain" description="Major facilitator superfamily (MFS) profile" evidence="7">
    <location>
        <begin position="21"/>
        <end position="462"/>
    </location>
</feature>
<evidence type="ECO:0000256" key="5">
    <source>
        <dbReference type="ARBA" id="ARBA00023136"/>
    </source>
</evidence>
<keyword evidence="2" id="KW-0813">Transport</keyword>
<dbReference type="GO" id="GO:0005886">
    <property type="term" value="C:plasma membrane"/>
    <property type="evidence" value="ECO:0007669"/>
    <property type="project" value="UniProtKB-SubCell"/>
</dbReference>
<evidence type="ECO:0000256" key="2">
    <source>
        <dbReference type="ARBA" id="ARBA00022448"/>
    </source>
</evidence>
<dbReference type="Proteomes" id="UP000558997">
    <property type="component" value="Unassembled WGS sequence"/>
</dbReference>
<sequence>METSSELSSGRSAVAPKTELAFFALMLGMLLAQLDTNIVVAALPRIGADLQAGSAIAGVTAAYLLTVTVTTPIAGKLGDILGRRAVFVGAVLTFAVGSLACALAPSMLALVAARALQGVGGAGLIVTAVSTLGVLFDRTELIRRQIWLTAVMAIAALAGPPLGGYLTESAGWPAIFLVNLPVCVLAIAIGYRGLPGRDGTAGMRGFDIRGVVLMLVATSGIVVLGSFDSVARSVVLAPAVLILATTAGVAFVRQEHRATNPLVPPAIFASPGLARSIIVTGISGTALFGTFTFVPLAVIAGTGYGISTVSTMLVALTAGQLVITATFSIVARKFPRVAAWGRLGLVLGVLGLGLLAVLPRITAAPGPVVLAIAITGLVLAGAALGLSMQAYTLLGITTAPPEHFGSAMATLTLFRLLGGSIGAAIFGWLLITMSGSTAALTAVLGTAALLLAVAIPLAPRQDPEPPTDLVI</sequence>
<dbReference type="InterPro" id="IPR020846">
    <property type="entry name" value="MFS_dom"/>
</dbReference>
<dbReference type="EMBL" id="JACHNF010000001">
    <property type="protein sequence ID" value="MBB5978400.1"/>
    <property type="molecule type" value="Genomic_DNA"/>
</dbReference>
<feature type="transmembrane region" description="Helical" evidence="6">
    <location>
        <begin position="406"/>
        <end position="431"/>
    </location>
</feature>
<keyword evidence="4 6" id="KW-1133">Transmembrane helix</keyword>
<dbReference type="AlphaFoldDB" id="A0A841DNZ3"/>
<evidence type="ECO:0000259" key="7">
    <source>
        <dbReference type="PROSITE" id="PS50850"/>
    </source>
</evidence>
<dbReference type="RefSeq" id="WP_202887269.1">
    <property type="nucleotide sequence ID" value="NZ_BAAAVN010000004.1"/>
</dbReference>
<proteinExistence type="predicted"/>
<feature type="transmembrane region" description="Helical" evidence="6">
    <location>
        <begin position="233"/>
        <end position="252"/>
    </location>
</feature>
<feature type="transmembrane region" description="Helical" evidence="6">
    <location>
        <begin position="20"/>
        <end position="43"/>
    </location>
</feature>